<evidence type="ECO:0000313" key="2">
    <source>
        <dbReference type="Proteomes" id="UP001189429"/>
    </source>
</evidence>
<organism evidence="1 2">
    <name type="scientific">Prorocentrum cordatum</name>
    <dbReference type="NCBI Taxonomy" id="2364126"/>
    <lineage>
        <taxon>Eukaryota</taxon>
        <taxon>Sar</taxon>
        <taxon>Alveolata</taxon>
        <taxon>Dinophyceae</taxon>
        <taxon>Prorocentrales</taxon>
        <taxon>Prorocentraceae</taxon>
        <taxon>Prorocentrum</taxon>
    </lineage>
</organism>
<name>A0ABN9X938_9DINO</name>
<gene>
    <name evidence="1" type="ORF">PCOR1329_LOCUS74589</name>
</gene>
<evidence type="ECO:0000313" key="1">
    <source>
        <dbReference type="EMBL" id="CAK0895994.1"/>
    </source>
</evidence>
<dbReference type="Proteomes" id="UP001189429">
    <property type="component" value="Unassembled WGS sequence"/>
</dbReference>
<feature type="non-terminal residue" evidence="1">
    <location>
        <position position="121"/>
    </location>
</feature>
<comment type="caution">
    <text evidence="1">The sequence shown here is derived from an EMBL/GenBank/DDBJ whole genome shotgun (WGS) entry which is preliminary data.</text>
</comment>
<protein>
    <recommendedName>
        <fullName evidence="3">PS II complex 12 kDa extrinsic protein</fullName>
    </recommendedName>
</protein>
<reference evidence="1" key="1">
    <citation type="submission" date="2023-10" db="EMBL/GenBank/DDBJ databases">
        <authorList>
            <person name="Chen Y."/>
            <person name="Shah S."/>
            <person name="Dougan E. K."/>
            <person name="Thang M."/>
            <person name="Chan C."/>
        </authorList>
    </citation>
    <scope>NUCLEOTIDE SEQUENCE [LARGE SCALE GENOMIC DNA]</scope>
</reference>
<sequence>MHRLKHFLPWIFSLCCVCRTPPVRESSPATMGADRRLGRGRGGALLAGLLGAAALGAPRAFLPGPPAEDPSRRELALGAALPVLLGAQQAMAMPRVTDMDTYVNRRKLELVPIFKQGIDYL</sequence>
<accession>A0ABN9X938</accession>
<dbReference type="EMBL" id="CAUYUJ010020124">
    <property type="protein sequence ID" value="CAK0895994.1"/>
    <property type="molecule type" value="Genomic_DNA"/>
</dbReference>
<keyword evidence="2" id="KW-1185">Reference proteome</keyword>
<evidence type="ECO:0008006" key="3">
    <source>
        <dbReference type="Google" id="ProtNLM"/>
    </source>
</evidence>
<proteinExistence type="predicted"/>